<dbReference type="InterPro" id="IPR003660">
    <property type="entry name" value="HAMP_dom"/>
</dbReference>
<dbReference type="SUPFAM" id="SSF158472">
    <property type="entry name" value="HAMP domain-like"/>
    <property type="match status" value="1"/>
</dbReference>
<feature type="domain" description="HAMP" evidence="14">
    <location>
        <begin position="219"/>
        <end position="271"/>
    </location>
</feature>
<dbReference type="Pfam" id="PF00512">
    <property type="entry name" value="HisKA"/>
    <property type="match status" value="1"/>
</dbReference>
<feature type="domain" description="Histidine kinase" evidence="13">
    <location>
        <begin position="279"/>
        <end position="489"/>
    </location>
</feature>
<evidence type="ECO:0000256" key="9">
    <source>
        <dbReference type="ARBA" id="ARBA00023012"/>
    </source>
</evidence>
<dbReference type="InterPro" id="IPR036097">
    <property type="entry name" value="HisK_dim/P_sf"/>
</dbReference>
<dbReference type="PROSITE" id="PS50885">
    <property type="entry name" value="HAMP"/>
    <property type="match status" value="1"/>
</dbReference>
<evidence type="ECO:0000313" key="15">
    <source>
        <dbReference type="EMBL" id="BAY81212.1"/>
    </source>
</evidence>
<dbReference type="GO" id="GO:0000155">
    <property type="term" value="F:phosphorelay sensor kinase activity"/>
    <property type="evidence" value="ECO:0007669"/>
    <property type="project" value="InterPro"/>
</dbReference>
<dbReference type="SMART" id="SM00388">
    <property type="entry name" value="HisKA"/>
    <property type="match status" value="1"/>
</dbReference>
<dbReference type="PRINTS" id="PR00344">
    <property type="entry name" value="BCTRLSENSOR"/>
</dbReference>
<dbReference type="InterPro" id="IPR036890">
    <property type="entry name" value="HATPase_C_sf"/>
</dbReference>
<gene>
    <name evidence="15" type="ORF">NIES267_06870</name>
</gene>
<evidence type="ECO:0000259" key="13">
    <source>
        <dbReference type="PROSITE" id="PS50109"/>
    </source>
</evidence>
<dbReference type="Pfam" id="PF02518">
    <property type="entry name" value="HATPase_c"/>
    <property type="match status" value="1"/>
</dbReference>
<dbReference type="PANTHER" id="PTHR45436:SF5">
    <property type="entry name" value="SENSOR HISTIDINE KINASE TRCS"/>
    <property type="match status" value="1"/>
</dbReference>
<evidence type="ECO:0000256" key="2">
    <source>
        <dbReference type="ARBA" id="ARBA00004370"/>
    </source>
</evidence>
<keyword evidence="9" id="KW-0902">Two-component regulatory system</keyword>
<accession>A0A1Z4LIZ7</accession>
<dbReference type="InterPro" id="IPR004358">
    <property type="entry name" value="Sig_transdc_His_kin-like_C"/>
</dbReference>
<evidence type="ECO:0000256" key="1">
    <source>
        <dbReference type="ARBA" id="ARBA00000085"/>
    </source>
</evidence>
<dbReference type="CDD" id="cd00082">
    <property type="entry name" value="HisKA"/>
    <property type="match status" value="1"/>
</dbReference>
<dbReference type="InterPro" id="IPR003661">
    <property type="entry name" value="HisK_dim/P_dom"/>
</dbReference>
<dbReference type="SUPFAM" id="SSF47384">
    <property type="entry name" value="Homodimeric domain of signal transducing histidine kinase"/>
    <property type="match status" value="1"/>
</dbReference>
<evidence type="ECO:0000256" key="3">
    <source>
        <dbReference type="ARBA" id="ARBA00012438"/>
    </source>
</evidence>
<evidence type="ECO:0000256" key="11">
    <source>
        <dbReference type="SAM" id="MobiDB-lite"/>
    </source>
</evidence>
<comment type="subcellular location">
    <subcellularLocation>
        <location evidence="2">Membrane</location>
    </subcellularLocation>
</comment>
<name>A0A1Z4LIZ7_9CYAN</name>
<feature type="region of interest" description="Disordered" evidence="11">
    <location>
        <begin position="491"/>
        <end position="523"/>
    </location>
</feature>
<dbReference type="Proteomes" id="UP000218418">
    <property type="component" value="Chromosome"/>
</dbReference>
<dbReference type="InterPro" id="IPR050428">
    <property type="entry name" value="TCS_sensor_his_kinase"/>
</dbReference>
<evidence type="ECO:0000256" key="8">
    <source>
        <dbReference type="ARBA" id="ARBA00022989"/>
    </source>
</evidence>
<dbReference type="SUPFAM" id="SSF55874">
    <property type="entry name" value="ATPase domain of HSP90 chaperone/DNA topoisomerase II/histidine kinase"/>
    <property type="match status" value="1"/>
</dbReference>
<keyword evidence="5" id="KW-0808">Transferase</keyword>
<dbReference type="Gene3D" id="3.30.565.10">
    <property type="entry name" value="Histidine kinase-like ATPase, C-terminal domain"/>
    <property type="match status" value="1"/>
</dbReference>
<organism evidence="15 16">
    <name type="scientific">Calothrix parasitica NIES-267</name>
    <dbReference type="NCBI Taxonomy" id="1973488"/>
    <lineage>
        <taxon>Bacteria</taxon>
        <taxon>Bacillati</taxon>
        <taxon>Cyanobacteriota</taxon>
        <taxon>Cyanophyceae</taxon>
        <taxon>Nostocales</taxon>
        <taxon>Calotrichaceae</taxon>
        <taxon>Calothrix</taxon>
    </lineage>
</organism>
<protein>
    <recommendedName>
        <fullName evidence="3">histidine kinase</fullName>
        <ecNumber evidence="3">2.7.13.3</ecNumber>
    </recommendedName>
</protein>
<comment type="catalytic activity">
    <reaction evidence="1">
        <text>ATP + protein L-histidine = ADP + protein N-phospho-L-histidine.</text>
        <dbReference type="EC" id="2.7.13.3"/>
    </reaction>
</comment>
<evidence type="ECO:0000313" key="16">
    <source>
        <dbReference type="Proteomes" id="UP000218418"/>
    </source>
</evidence>
<dbReference type="InterPro" id="IPR003594">
    <property type="entry name" value="HATPase_dom"/>
</dbReference>
<keyword evidence="10 12" id="KW-0472">Membrane</keyword>
<dbReference type="PANTHER" id="PTHR45436">
    <property type="entry name" value="SENSOR HISTIDINE KINASE YKOH"/>
    <property type="match status" value="1"/>
</dbReference>
<keyword evidence="4" id="KW-0597">Phosphoprotein</keyword>
<keyword evidence="8 12" id="KW-1133">Transmembrane helix</keyword>
<dbReference type="PROSITE" id="PS50109">
    <property type="entry name" value="HIS_KIN"/>
    <property type="match status" value="1"/>
</dbReference>
<feature type="compositionally biased region" description="Polar residues" evidence="11">
    <location>
        <begin position="512"/>
        <end position="523"/>
    </location>
</feature>
<feature type="transmembrane region" description="Helical" evidence="12">
    <location>
        <begin position="196"/>
        <end position="216"/>
    </location>
</feature>
<evidence type="ECO:0000256" key="5">
    <source>
        <dbReference type="ARBA" id="ARBA00022679"/>
    </source>
</evidence>
<evidence type="ECO:0000256" key="7">
    <source>
        <dbReference type="ARBA" id="ARBA00022777"/>
    </source>
</evidence>
<evidence type="ECO:0000259" key="14">
    <source>
        <dbReference type="PROSITE" id="PS50885"/>
    </source>
</evidence>
<dbReference type="Pfam" id="PF00672">
    <property type="entry name" value="HAMP"/>
    <property type="match status" value="1"/>
</dbReference>
<dbReference type="SMART" id="SM00387">
    <property type="entry name" value="HATPase_c"/>
    <property type="match status" value="1"/>
</dbReference>
<keyword evidence="7 15" id="KW-0418">Kinase</keyword>
<evidence type="ECO:0000256" key="10">
    <source>
        <dbReference type="ARBA" id="ARBA00023136"/>
    </source>
</evidence>
<dbReference type="OrthoDB" id="9763461at2"/>
<dbReference type="EC" id="2.7.13.3" evidence="3"/>
<dbReference type="CDD" id="cd06225">
    <property type="entry name" value="HAMP"/>
    <property type="match status" value="1"/>
</dbReference>
<reference evidence="15 16" key="1">
    <citation type="submission" date="2017-06" db="EMBL/GenBank/DDBJ databases">
        <title>Genome sequencing of cyanobaciteial culture collection at National Institute for Environmental Studies (NIES).</title>
        <authorList>
            <person name="Hirose Y."/>
            <person name="Shimura Y."/>
            <person name="Fujisawa T."/>
            <person name="Nakamura Y."/>
            <person name="Kawachi M."/>
        </authorList>
    </citation>
    <scope>NUCLEOTIDE SEQUENCE [LARGE SCALE GENOMIC DNA]</scope>
    <source>
        <strain evidence="15 16">NIES-267</strain>
    </source>
</reference>
<sequence>MKLNIFSRNKRKITQNKPKSFRQNIFSSVRFRILAWYFLLTTCTVLVSVGVTRQIFCELLQRQAQDALVAEVGKFNRLVEQSINQNSNQNPTSNQLESVVEEVLPLHVPARNEYLLTFIDGRVFQSNQLRLPKEITRNSQLIKQWSNISKLTRDELILSDGPIYYVAKPIEIKENKGIVVAIRDARTDYETGTQTIILVIKVATVVLTLFFIIAWITAGRVLFPLRQVTEAAREITQTDMSKRIAVAGSDEIAELSTTFNAMLDRLQSAFESQQEFLKDAGHELRTPITVIQGHLEILKYRPEKQNETIELVTDELNRMSRLVNDLLLIAKAEQPHFLRIKPEELDWFTEELYLKSQALAKRDWKLESKGLSPVEIDRGRLTQAVMNLVQNAIRHTQDNDTIALGSAVREDYAYLWVRDTGEGISTENQQRIFDRFARASDGDRYSPGEGAGLGLSIVEAIAKAHHGWVELDSALGSGSTFTIVFPLTEDTANEPNSHSRRQPPHSRFYRSGITSTRIHNSCR</sequence>
<feature type="compositionally biased region" description="Basic residues" evidence="11">
    <location>
        <begin position="498"/>
        <end position="508"/>
    </location>
</feature>
<dbReference type="SMART" id="SM00304">
    <property type="entry name" value="HAMP"/>
    <property type="match status" value="1"/>
</dbReference>
<dbReference type="Gene3D" id="1.10.287.130">
    <property type="match status" value="1"/>
</dbReference>
<keyword evidence="16" id="KW-1185">Reference proteome</keyword>
<evidence type="ECO:0000256" key="6">
    <source>
        <dbReference type="ARBA" id="ARBA00022692"/>
    </source>
</evidence>
<evidence type="ECO:0000256" key="12">
    <source>
        <dbReference type="SAM" id="Phobius"/>
    </source>
</evidence>
<keyword evidence="6 12" id="KW-0812">Transmembrane</keyword>
<dbReference type="Gene3D" id="6.10.340.10">
    <property type="match status" value="1"/>
</dbReference>
<dbReference type="FunFam" id="1.10.287.130:FF:000001">
    <property type="entry name" value="Two-component sensor histidine kinase"/>
    <property type="match status" value="1"/>
</dbReference>
<dbReference type="InterPro" id="IPR005467">
    <property type="entry name" value="His_kinase_dom"/>
</dbReference>
<evidence type="ECO:0000256" key="4">
    <source>
        <dbReference type="ARBA" id="ARBA00022553"/>
    </source>
</evidence>
<dbReference type="EMBL" id="AP018227">
    <property type="protein sequence ID" value="BAY81212.1"/>
    <property type="molecule type" value="Genomic_DNA"/>
</dbReference>
<dbReference type="AlphaFoldDB" id="A0A1Z4LIZ7"/>
<proteinExistence type="predicted"/>
<dbReference type="GO" id="GO:0005886">
    <property type="term" value="C:plasma membrane"/>
    <property type="evidence" value="ECO:0007669"/>
    <property type="project" value="TreeGrafter"/>
</dbReference>